<evidence type="ECO:0000313" key="1">
    <source>
        <dbReference type="EMBL" id="PLR23709.1"/>
    </source>
</evidence>
<evidence type="ECO:0000313" key="2">
    <source>
        <dbReference type="Proteomes" id="UP000234479"/>
    </source>
</evidence>
<dbReference type="EMBL" id="PJRS01000029">
    <property type="protein sequence ID" value="PLR23709.1"/>
    <property type="molecule type" value="Genomic_DNA"/>
</dbReference>
<dbReference type="InterPro" id="IPR019285">
    <property type="entry name" value="DUF2336"/>
</dbReference>
<comment type="caution">
    <text evidence="1">The sequence shown here is derived from an EMBL/GenBank/DDBJ whole genome shotgun (WGS) entry which is preliminary data.</text>
</comment>
<organism evidence="1 2">
    <name type="scientific">Caulobacter zeae</name>
    <dbReference type="NCBI Taxonomy" id="2055137"/>
    <lineage>
        <taxon>Bacteria</taxon>
        <taxon>Pseudomonadati</taxon>
        <taxon>Pseudomonadota</taxon>
        <taxon>Alphaproteobacteria</taxon>
        <taxon>Caulobacterales</taxon>
        <taxon>Caulobacteraceae</taxon>
        <taxon>Caulobacter</taxon>
    </lineage>
</organism>
<proteinExistence type="predicted"/>
<protein>
    <recommendedName>
        <fullName evidence="3">DUF2336 domain-containing protein</fullName>
    </recommendedName>
</protein>
<dbReference type="OrthoDB" id="7179503at2"/>
<accession>A0A2N5DCC0</accession>
<dbReference type="AlphaFoldDB" id="A0A2N5DCC0"/>
<dbReference type="Proteomes" id="UP000234479">
    <property type="component" value="Unassembled WGS sequence"/>
</dbReference>
<gene>
    <name evidence="1" type="ORF">SGCZBJ_15430</name>
</gene>
<keyword evidence="2" id="KW-1185">Reference proteome</keyword>
<reference evidence="1 2" key="1">
    <citation type="submission" date="2017-12" db="EMBL/GenBank/DDBJ databases">
        <title>The genome sequence of Caulobacter sp. 410.</title>
        <authorList>
            <person name="Gao J."/>
            <person name="Mao X."/>
            <person name="Sun J."/>
        </authorList>
    </citation>
    <scope>NUCLEOTIDE SEQUENCE [LARGE SCALE GENOMIC DNA]</scope>
    <source>
        <strain evidence="1 2">410</strain>
    </source>
</reference>
<sequence length="404" mass="44574">MMTDSISPFAKPIAVPPKSRAALLKRLADVVCLPASRINAFERAMCADLLVEMLREAVVEEREKVARRLANLNDMPGSLVRLLLRDEVVVARALLENSPNLSDADLIDCLYHATQEHRRLIAIRRGVGEVVADALVDMGETPVVEALLRNELARFSHQGVENVVAMTRDNPSLIPLLLRRAELRPSHAYVMFWWADAEARRTILQRFAVSREILQEAVGDVFAVASEEGWQDPLSRKALQFIERRQRNRAAIAKSPFDSLEDAVAAAQSGLTRETAEEISYLAGLKPMTGAKIFTDAGGEPIAILCKATGLPRAAVRALWRGLRRPETDAEGAPSPGLERVLGVFDAIAVDRAQTVLRYWNWSLSSALTPALLKAIRDGDTDAIDEYSVPQRAAMLALSRDFGR</sequence>
<evidence type="ECO:0008006" key="3">
    <source>
        <dbReference type="Google" id="ProtNLM"/>
    </source>
</evidence>
<dbReference type="Pfam" id="PF10098">
    <property type="entry name" value="DUF2336"/>
    <property type="match status" value="1"/>
</dbReference>
<name>A0A2N5DCC0_9CAUL</name>